<keyword evidence="2" id="KW-0472">Membrane</keyword>
<evidence type="ECO:0000313" key="4">
    <source>
        <dbReference type="Proteomes" id="UP000178651"/>
    </source>
</evidence>
<organism evidence="3 4">
    <name type="scientific">Candidatus Colwellbacteria bacterium RIFCSPHIGHO2_02_FULL_43_15</name>
    <dbReference type="NCBI Taxonomy" id="1797686"/>
    <lineage>
        <taxon>Bacteria</taxon>
        <taxon>Candidatus Colwelliibacteriota</taxon>
    </lineage>
</organism>
<feature type="transmembrane region" description="Helical" evidence="2">
    <location>
        <begin position="21"/>
        <end position="41"/>
    </location>
</feature>
<sequence>MILVKKLLRLGVMLFMKTIRKYWFIVLIVIALVAVVAYIFVRSPEALRFNKGFVPPEFLEARTRGAMIAEDIVGLSKESISNLSNISADEEIGNYTGGLNLVLKEVENNEKARSSALELSKELGIMATNLGSVRPDEAAKVGLEAVINESQIVQRLINYNAYALQLVDSLQGRFTGGGRGPATDGKIKELLSKMNEEARAINELNSKYKDLMARFNTLTGSK</sequence>
<proteinExistence type="predicted"/>
<reference evidence="3 4" key="1">
    <citation type="journal article" date="2016" name="Nat. Commun.">
        <title>Thousands of microbial genomes shed light on interconnected biogeochemical processes in an aquifer system.</title>
        <authorList>
            <person name="Anantharaman K."/>
            <person name="Brown C.T."/>
            <person name="Hug L.A."/>
            <person name="Sharon I."/>
            <person name="Castelle C.J."/>
            <person name="Probst A.J."/>
            <person name="Thomas B.C."/>
            <person name="Singh A."/>
            <person name="Wilkins M.J."/>
            <person name="Karaoz U."/>
            <person name="Brodie E.L."/>
            <person name="Williams K.H."/>
            <person name="Hubbard S.S."/>
            <person name="Banfield J.F."/>
        </authorList>
    </citation>
    <scope>NUCLEOTIDE SEQUENCE [LARGE SCALE GENOMIC DNA]</scope>
</reference>
<protein>
    <recommendedName>
        <fullName evidence="5">DUF5667 domain-containing protein</fullName>
    </recommendedName>
</protein>
<comment type="caution">
    <text evidence="3">The sequence shown here is derived from an EMBL/GenBank/DDBJ whole genome shotgun (WGS) entry which is preliminary data.</text>
</comment>
<keyword evidence="1" id="KW-0175">Coiled coil</keyword>
<keyword evidence="2" id="KW-0812">Transmembrane</keyword>
<dbReference type="EMBL" id="MHIU01000008">
    <property type="protein sequence ID" value="OGY58035.1"/>
    <property type="molecule type" value="Genomic_DNA"/>
</dbReference>
<evidence type="ECO:0008006" key="5">
    <source>
        <dbReference type="Google" id="ProtNLM"/>
    </source>
</evidence>
<evidence type="ECO:0000313" key="3">
    <source>
        <dbReference type="EMBL" id="OGY58035.1"/>
    </source>
</evidence>
<dbReference type="AlphaFoldDB" id="A0A1G1Z073"/>
<feature type="coiled-coil region" evidence="1">
    <location>
        <begin position="187"/>
        <end position="214"/>
    </location>
</feature>
<name>A0A1G1Z073_9BACT</name>
<evidence type="ECO:0000256" key="2">
    <source>
        <dbReference type="SAM" id="Phobius"/>
    </source>
</evidence>
<evidence type="ECO:0000256" key="1">
    <source>
        <dbReference type="SAM" id="Coils"/>
    </source>
</evidence>
<keyword evidence="2" id="KW-1133">Transmembrane helix</keyword>
<gene>
    <name evidence="3" type="ORF">A3D47_02410</name>
</gene>
<accession>A0A1G1Z073</accession>
<dbReference type="Proteomes" id="UP000178651">
    <property type="component" value="Unassembled WGS sequence"/>
</dbReference>